<feature type="region of interest" description="Disordered" evidence="1">
    <location>
        <begin position="23"/>
        <end position="46"/>
    </location>
</feature>
<proteinExistence type="predicted"/>
<evidence type="ECO:0000313" key="3">
    <source>
        <dbReference type="Proteomes" id="UP000664477"/>
    </source>
</evidence>
<reference evidence="2" key="1">
    <citation type="submission" date="2021-03" db="EMBL/GenBank/DDBJ databases">
        <title>Molecular epidemiology and mechanisms of colistin and carbapenem resistance in Enterobacteriaceae from clinical isolates, the environment and porcine samples in Pretoria, South Africa.</title>
        <authorList>
            <person name="Bogoshi D."/>
            <person name="Mbelle N.M."/>
            <person name="Naidoo V."/>
            <person name="Osei Sekyere J."/>
        </authorList>
    </citation>
    <scope>NUCLEOTIDE SEQUENCE</scope>
    <source>
        <strain evidence="2">C052</strain>
    </source>
</reference>
<dbReference type="AlphaFoldDB" id="A0A939NFC5"/>
<feature type="compositionally biased region" description="Low complexity" evidence="1">
    <location>
        <begin position="23"/>
        <end position="35"/>
    </location>
</feature>
<dbReference type="Proteomes" id="UP000664477">
    <property type="component" value="Unassembled WGS sequence"/>
</dbReference>
<accession>A0A939NFC5</accession>
<evidence type="ECO:0000313" key="2">
    <source>
        <dbReference type="EMBL" id="MBO1915726.1"/>
    </source>
</evidence>
<comment type="caution">
    <text evidence="2">The sequence shown here is derived from an EMBL/GenBank/DDBJ whole genome shotgun (WGS) entry which is preliminary data.</text>
</comment>
<gene>
    <name evidence="2" type="ORF">J4727_00745</name>
</gene>
<sequence>MKKKVLCDGVEDRTVKLLCGMVQSSTTTDKTQPPQTDKKAPTDNSWGFSIVIGGAIAP</sequence>
<dbReference type="EMBL" id="JAGETQ010000001">
    <property type="protein sequence ID" value="MBO1915726.1"/>
    <property type="molecule type" value="Genomic_DNA"/>
</dbReference>
<protein>
    <submittedName>
        <fullName evidence="2">Uncharacterized protein</fullName>
    </submittedName>
</protein>
<organism evidence="2 3">
    <name type="scientific">Providencia rettgeri</name>
    <dbReference type="NCBI Taxonomy" id="587"/>
    <lineage>
        <taxon>Bacteria</taxon>
        <taxon>Pseudomonadati</taxon>
        <taxon>Pseudomonadota</taxon>
        <taxon>Gammaproteobacteria</taxon>
        <taxon>Enterobacterales</taxon>
        <taxon>Morganellaceae</taxon>
        <taxon>Providencia</taxon>
    </lineage>
</organism>
<evidence type="ECO:0000256" key="1">
    <source>
        <dbReference type="SAM" id="MobiDB-lite"/>
    </source>
</evidence>
<name>A0A939NFC5_PRORE</name>